<dbReference type="PATRIC" id="fig|466.6.peg.1484"/>
<organism evidence="3 4">
    <name type="scientific">Legionella maceachernii</name>
    <dbReference type="NCBI Taxonomy" id="466"/>
    <lineage>
        <taxon>Bacteria</taxon>
        <taxon>Pseudomonadati</taxon>
        <taxon>Pseudomonadota</taxon>
        <taxon>Gammaproteobacteria</taxon>
        <taxon>Legionellales</taxon>
        <taxon>Legionellaceae</taxon>
        <taxon>Legionella</taxon>
    </lineage>
</organism>
<dbReference type="EMBL" id="LNYL01000033">
    <property type="protein sequence ID" value="KTD27161.1"/>
    <property type="molecule type" value="Genomic_DNA"/>
</dbReference>
<dbReference type="SUPFAM" id="SSF53335">
    <property type="entry name" value="S-adenosyl-L-methionine-dependent methyltransferases"/>
    <property type="match status" value="1"/>
</dbReference>
<evidence type="ECO:0000313" key="4">
    <source>
        <dbReference type="Proteomes" id="UP000054908"/>
    </source>
</evidence>
<dbReference type="Pfam" id="PF13847">
    <property type="entry name" value="Methyltransf_31"/>
    <property type="match status" value="1"/>
</dbReference>
<dbReference type="Proteomes" id="UP000054908">
    <property type="component" value="Unassembled WGS sequence"/>
</dbReference>
<feature type="domain" description="Methyltransferase" evidence="2">
    <location>
        <begin position="39"/>
        <end position="146"/>
    </location>
</feature>
<dbReference type="InterPro" id="IPR029063">
    <property type="entry name" value="SAM-dependent_MTases_sf"/>
</dbReference>
<proteinExistence type="predicted"/>
<gene>
    <name evidence="3" type="ORF">Lmac_1409</name>
</gene>
<keyword evidence="1 3" id="KW-0808">Transferase</keyword>
<keyword evidence="4" id="KW-1185">Reference proteome</keyword>
<sequence>MQKNEHYDFEIPEEGLDYDILDLTFNPTTQSFIEAHGIQPGMRLLDVGSGSGVMTHYLALQVGDQGHVLSIDNSTEQLARAERYCQQHGDKNVTFKPLSVYDLDSYPETFDLIYCRFVLHHLHSPRLAIRLFYEALNKGGIYIAEEGIISAAFSYPPSPAWQYNRGPILSPDKEQDGSERDGEFGMKLFYWMKKSGFTIQDTKLIQPVLVTSEQKKKLVNGHDAFKKTALLQGKSEAEWERERQELIRLAKDDFSIVGFYQSCQVCGVK</sequence>
<dbReference type="PANTHER" id="PTHR43861">
    <property type="entry name" value="TRANS-ACONITATE 2-METHYLTRANSFERASE-RELATED"/>
    <property type="match status" value="1"/>
</dbReference>
<evidence type="ECO:0000313" key="3">
    <source>
        <dbReference type="EMBL" id="KTD27161.1"/>
    </source>
</evidence>
<dbReference type="RefSeq" id="WP_160158682.1">
    <property type="nucleotide sequence ID" value="NZ_CAAAIB010000013.1"/>
</dbReference>
<dbReference type="GO" id="GO:0032259">
    <property type="term" value="P:methylation"/>
    <property type="evidence" value="ECO:0007669"/>
    <property type="project" value="UniProtKB-KW"/>
</dbReference>
<name>A0A0W0W4F7_9GAMM</name>
<evidence type="ECO:0000256" key="1">
    <source>
        <dbReference type="ARBA" id="ARBA00022679"/>
    </source>
</evidence>
<dbReference type="InterPro" id="IPR025714">
    <property type="entry name" value="Methyltranfer_dom"/>
</dbReference>
<accession>A0A0W0W4F7</accession>
<keyword evidence="3" id="KW-0489">Methyltransferase</keyword>
<dbReference type="Gene3D" id="3.40.50.150">
    <property type="entry name" value="Vaccinia Virus protein VP39"/>
    <property type="match status" value="1"/>
</dbReference>
<dbReference type="CDD" id="cd02440">
    <property type="entry name" value="AdoMet_MTases"/>
    <property type="match status" value="1"/>
</dbReference>
<dbReference type="PANTHER" id="PTHR43861:SF3">
    <property type="entry name" value="PUTATIVE (AFU_ORTHOLOGUE AFUA_2G14390)-RELATED"/>
    <property type="match status" value="1"/>
</dbReference>
<comment type="caution">
    <text evidence="3">The sequence shown here is derived from an EMBL/GenBank/DDBJ whole genome shotgun (WGS) entry which is preliminary data.</text>
</comment>
<reference evidence="3 4" key="1">
    <citation type="submission" date="2015-11" db="EMBL/GenBank/DDBJ databases">
        <title>Genomic analysis of 38 Legionella species identifies large and diverse effector repertoires.</title>
        <authorList>
            <person name="Burstein D."/>
            <person name="Amaro F."/>
            <person name="Zusman T."/>
            <person name="Lifshitz Z."/>
            <person name="Cohen O."/>
            <person name="Gilbert J.A."/>
            <person name="Pupko T."/>
            <person name="Shuman H.A."/>
            <person name="Segal G."/>
        </authorList>
    </citation>
    <scope>NUCLEOTIDE SEQUENCE [LARGE SCALE GENOMIC DNA]</scope>
    <source>
        <strain evidence="3 4">PX-1-G2-E2</strain>
    </source>
</reference>
<dbReference type="GO" id="GO:0008168">
    <property type="term" value="F:methyltransferase activity"/>
    <property type="evidence" value="ECO:0007669"/>
    <property type="project" value="UniProtKB-KW"/>
</dbReference>
<dbReference type="AlphaFoldDB" id="A0A0W0W4F7"/>
<protein>
    <submittedName>
        <fullName evidence="3">Putative methyltransferase</fullName>
    </submittedName>
</protein>
<dbReference type="STRING" id="466.Lmac_1409"/>
<evidence type="ECO:0000259" key="2">
    <source>
        <dbReference type="Pfam" id="PF13847"/>
    </source>
</evidence>